<dbReference type="EMBL" id="HBUF01407052">
    <property type="protein sequence ID" value="CAG6738277.1"/>
    <property type="molecule type" value="Transcribed_RNA"/>
</dbReference>
<proteinExistence type="predicted"/>
<dbReference type="AlphaFoldDB" id="A0A8D8Z1Y3"/>
<dbReference type="EMBL" id="HBUF01407053">
    <property type="protein sequence ID" value="CAG6738278.1"/>
    <property type="molecule type" value="Transcribed_RNA"/>
</dbReference>
<reference evidence="1" key="1">
    <citation type="submission" date="2021-05" db="EMBL/GenBank/DDBJ databases">
        <authorList>
            <person name="Alioto T."/>
            <person name="Alioto T."/>
            <person name="Gomez Garrido J."/>
        </authorList>
    </citation>
    <scope>NUCLEOTIDE SEQUENCE</scope>
</reference>
<protein>
    <submittedName>
        <fullName evidence="1">Uncharacterized protein</fullName>
    </submittedName>
</protein>
<name>A0A8D8Z1Y3_9HEMI</name>
<evidence type="ECO:0000313" key="1">
    <source>
        <dbReference type="EMBL" id="CAG6738277.1"/>
    </source>
</evidence>
<sequence>MVPYIVWYLMHNKNYVLYVPLVLQGEHELFSQKARTCILSLHPTQSASRWLRCMKTKLILSPPSIMMCYPGIGPWSSTSFIALGLDPKDLITSQSDASRTFFGCKKHNWMNRKTIKW</sequence>
<accession>A0A8D8Z1Y3</accession>
<organism evidence="1">
    <name type="scientific">Cacopsylla melanoneura</name>
    <dbReference type="NCBI Taxonomy" id="428564"/>
    <lineage>
        <taxon>Eukaryota</taxon>
        <taxon>Metazoa</taxon>
        <taxon>Ecdysozoa</taxon>
        <taxon>Arthropoda</taxon>
        <taxon>Hexapoda</taxon>
        <taxon>Insecta</taxon>
        <taxon>Pterygota</taxon>
        <taxon>Neoptera</taxon>
        <taxon>Paraneoptera</taxon>
        <taxon>Hemiptera</taxon>
        <taxon>Sternorrhyncha</taxon>
        <taxon>Psylloidea</taxon>
        <taxon>Psyllidae</taxon>
        <taxon>Psyllinae</taxon>
        <taxon>Cacopsylla</taxon>
    </lineage>
</organism>